<dbReference type="Proteomes" id="UP000299102">
    <property type="component" value="Unassembled WGS sequence"/>
</dbReference>
<reference evidence="1 2" key="1">
    <citation type="journal article" date="2019" name="Commun. Biol.">
        <title>The bagworm genome reveals a unique fibroin gene that provides high tensile strength.</title>
        <authorList>
            <person name="Kono N."/>
            <person name="Nakamura H."/>
            <person name="Ohtoshi R."/>
            <person name="Tomita M."/>
            <person name="Numata K."/>
            <person name="Arakawa K."/>
        </authorList>
    </citation>
    <scope>NUCLEOTIDE SEQUENCE [LARGE SCALE GENOMIC DNA]</scope>
</reference>
<proteinExistence type="predicted"/>
<dbReference type="EMBL" id="BGZK01000025">
    <property type="protein sequence ID" value="GBP07169.1"/>
    <property type="molecule type" value="Genomic_DNA"/>
</dbReference>
<evidence type="ECO:0000313" key="2">
    <source>
        <dbReference type="Proteomes" id="UP000299102"/>
    </source>
</evidence>
<name>A0A4C1SYA0_EUMVA</name>
<protein>
    <submittedName>
        <fullName evidence="1">Uncharacterized protein</fullName>
    </submittedName>
</protein>
<dbReference type="AlphaFoldDB" id="A0A4C1SYA0"/>
<organism evidence="1 2">
    <name type="scientific">Eumeta variegata</name>
    <name type="common">Bagworm moth</name>
    <name type="synonym">Eumeta japonica</name>
    <dbReference type="NCBI Taxonomy" id="151549"/>
    <lineage>
        <taxon>Eukaryota</taxon>
        <taxon>Metazoa</taxon>
        <taxon>Ecdysozoa</taxon>
        <taxon>Arthropoda</taxon>
        <taxon>Hexapoda</taxon>
        <taxon>Insecta</taxon>
        <taxon>Pterygota</taxon>
        <taxon>Neoptera</taxon>
        <taxon>Endopterygota</taxon>
        <taxon>Lepidoptera</taxon>
        <taxon>Glossata</taxon>
        <taxon>Ditrysia</taxon>
        <taxon>Tineoidea</taxon>
        <taxon>Psychidae</taxon>
        <taxon>Oiketicinae</taxon>
        <taxon>Eumeta</taxon>
    </lineage>
</organism>
<gene>
    <name evidence="1" type="ORF">EVAR_92075_1</name>
</gene>
<sequence length="99" mass="11107">MGGRGCDTPHFTHDAVSTLAENALYKNARRPIARRLSPTPSGEGSIKGQFLKFHKCVHEVYAGGPLIDWAFVARPPRPILRKHFFGCRGAFCFPVRHYL</sequence>
<evidence type="ECO:0000313" key="1">
    <source>
        <dbReference type="EMBL" id="GBP07169.1"/>
    </source>
</evidence>
<accession>A0A4C1SYA0</accession>
<keyword evidence="2" id="KW-1185">Reference proteome</keyword>
<comment type="caution">
    <text evidence="1">The sequence shown here is derived from an EMBL/GenBank/DDBJ whole genome shotgun (WGS) entry which is preliminary data.</text>
</comment>